<name>A0A7K1SKA8_9BACT</name>
<comment type="caution">
    <text evidence="1">The sequence shown here is derived from an EMBL/GenBank/DDBJ whole genome shotgun (WGS) entry which is preliminary data.</text>
</comment>
<evidence type="ECO:0000313" key="2">
    <source>
        <dbReference type="Proteomes" id="UP000436006"/>
    </source>
</evidence>
<gene>
    <name evidence="1" type="ORF">GO755_29510</name>
</gene>
<proteinExistence type="predicted"/>
<protein>
    <submittedName>
        <fullName evidence="1">Uncharacterized protein</fullName>
    </submittedName>
</protein>
<dbReference type="EMBL" id="WPIN01000015">
    <property type="protein sequence ID" value="MVM34205.1"/>
    <property type="molecule type" value="Genomic_DNA"/>
</dbReference>
<dbReference type="AlphaFoldDB" id="A0A7K1SKA8"/>
<accession>A0A7K1SKA8</accession>
<evidence type="ECO:0000313" key="1">
    <source>
        <dbReference type="EMBL" id="MVM34205.1"/>
    </source>
</evidence>
<sequence length="102" mass="11034">MAIPGVRQKVSEINQLGGGVVYQGTQRIPALSPIARYTPHRMEYGGVISNAANGVAPIDYGQMQRVLVNAIQSLPNPIVDVGNIRTKVNRQVRVENKANIKG</sequence>
<dbReference type="Proteomes" id="UP000436006">
    <property type="component" value="Unassembled WGS sequence"/>
</dbReference>
<reference evidence="1 2" key="1">
    <citation type="submission" date="2019-12" db="EMBL/GenBank/DDBJ databases">
        <title>Spirosoma sp. HMF4905 genome sequencing and assembly.</title>
        <authorList>
            <person name="Kang H."/>
            <person name="Cha I."/>
            <person name="Kim H."/>
            <person name="Joh K."/>
        </authorList>
    </citation>
    <scope>NUCLEOTIDE SEQUENCE [LARGE SCALE GENOMIC DNA]</scope>
    <source>
        <strain evidence="1 2">HMF4905</strain>
    </source>
</reference>
<keyword evidence="2" id="KW-1185">Reference proteome</keyword>
<organism evidence="1 2">
    <name type="scientific">Spirosoma arboris</name>
    <dbReference type="NCBI Taxonomy" id="2682092"/>
    <lineage>
        <taxon>Bacteria</taxon>
        <taxon>Pseudomonadati</taxon>
        <taxon>Bacteroidota</taxon>
        <taxon>Cytophagia</taxon>
        <taxon>Cytophagales</taxon>
        <taxon>Cytophagaceae</taxon>
        <taxon>Spirosoma</taxon>
    </lineage>
</organism>